<protein>
    <submittedName>
        <fullName evidence="1">Uncharacterized protein</fullName>
    </submittedName>
</protein>
<evidence type="ECO:0000313" key="2">
    <source>
        <dbReference type="Proteomes" id="UP000632339"/>
    </source>
</evidence>
<dbReference type="RefSeq" id="WP_019940464.1">
    <property type="nucleotide sequence ID" value="NZ_BMLI01000002.1"/>
</dbReference>
<gene>
    <name evidence="1" type="ORF">GCM10010967_38630</name>
</gene>
<organism evidence="1 2">
    <name type="scientific">Dyadobacter beijingensis</name>
    <dbReference type="NCBI Taxonomy" id="365489"/>
    <lineage>
        <taxon>Bacteria</taxon>
        <taxon>Pseudomonadati</taxon>
        <taxon>Bacteroidota</taxon>
        <taxon>Cytophagia</taxon>
        <taxon>Cytophagales</taxon>
        <taxon>Spirosomataceae</taxon>
        <taxon>Dyadobacter</taxon>
    </lineage>
</organism>
<proteinExistence type="predicted"/>
<dbReference type="Proteomes" id="UP000632339">
    <property type="component" value="Unassembled WGS sequence"/>
</dbReference>
<accession>A0ABQ2I4W7</accession>
<name>A0ABQ2I4W7_9BACT</name>
<reference evidence="2" key="1">
    <citation type="journal article" date="2019" name="Int. J. Syst. Evol. Microbiol.">
        <title>The Global Catalogue of Microorganisms (GCM) 10K type strain sequencing project: providing services to taxonomists for standard genome sequencing and annotation.</title>
        <authorList>
            <consortium name="The Broad Institute Genomics Platform"/>
            <consortium name="The Broad Institute Genome Sequencing Center for Infectious Disease"/>
            <person name="Wu L."/>
            <person name="Ma J."/>
        </authorList>
    </citation>
    <scope>NUCLEOTIDE SEQUENCE [LARGE SCALE GENOMIC DNA]</scope>
    <source>
        <strain evidence="2">CGMCC 1.6375</strain>
    </source>
</reference>
<dbReference type="EMBL" id="BMLI01000002">
    <property type="protein sequence ID" value="GGN00662.1"/>
    <property type="molecule type" value="Genomic_DNA"/>
</dbReference>
<sequence length="77" mass="8986">MENSKTERQIITLIVENGESSLWGRVTYDDNLIVDEAATIDELQAKMRMLLLDFHDLSPESYEFRIEYDVTTLKAFI</sequence>
<keyword evidence="2" id="KW-1185">Reference proteome</keyword>
<evidence type="ECO:0000313" key="1">
    <source>
        <dbReference type="EMBL" id="GGN00662.1"/>
    </source>
</evidence>
<comment type="caution">
    <text evidence="1">The sequence shown here is derived from an EMBL/GenBank/DDBJ whole genome shotgun (WGS) entry which is preliminary data.</text>
</comment>